<dbReference type="AlphaFoldDB" id="A0A0G4G6X5"/>
<keyword evidence="8" id="KW-0732">Signal</keyword>
<keyword evidence="4" id="KW-0472">Membrane</keyword>
<evidence type="ECO:0000256" key="8">
    <source>
        <dbReference type="SAM" id="SignalP"/>
    </source>
</evidence>
<dbReference type="Gene3D" id="3.30.300.320">
    <property type="match status" value="1"/>
</dbReference>
<evidence type="ECO:0000256" key="4">
    <source>
        <dbReference type="ARBA" id="ARBA00023136"/>
    </source>
</evidence>
<dbReference type="Pfam" id="PF00066">
    <property type="entry name" value="Notch"/>
    <property type="match status" value="1"/>
</dbReference>
<sequence length="224" mass="24043">MPRLGAAVSPFGVLILALASWAPLELEAGSTRPSRGWPPALRSLQDGGRTKGPMCSSECLKHFAGDHSCDEQCDTEECDWDGLDCHVAVAAPGDHGGDGDGDKKPITADGGILPRPVVHPPSAAFENVGASGEGSCSNEEYTVFPASSYKILYDTDMEKCAFECLNRFQEPFICWSFEHHVDTDKCVLHSMKATKTLSVANTKVICMRYPDGEDADDTVTGQST</sequence>
<dbReference type="Pfam" id="PF00024">
    <property type="entry name" value="PAN_1"/>
    <property type="match status" value="1"/>
</dbReference>
<comment type="subcellular location">
    <subcellularLocation>
        <location evidence="7">Endomembrane system</location>
        <topology evidence="7">Single-pass type I membrane protein</topology>
    </subcellularLocation>
</comment>
<name>A0A0G4G6X5_VITBC</name>
<evidence type="ECO:0000256" key="3">
    <source>
        <dbReference type="ARBA" id="ARBA00022989"/>
    </source>
</evidence>
<evidence type="ECO:0000256" key="2">
    <source>
        <dbReference type="ARBA" id="ARBA00022737"/>
    </source>
</evidence>
<evidence type="ECO:0000313" key="11">
    <source>
        <dbReference type="Proteomes" id="UP000041254"/>
    </source>
</evidence>
<dbReference type="Gene3D" id="3.50.4.10">
    <property type="entry name" value="Hepatocyte Growth Factor"/>
    <property type="match status" value="1"/>
</dbReference>
<dbReference type="InterPro" id="IPR000800">
    <property type="entry name" value="Notch_dom"/>
</dbReference>
<evidence type="ECO:0000313" key="10">
    <source>
        <dbReference type="EMBL" id="CEM24124.1"/>
    </source>
</evidence>
<reference evidence="10 11" key="1">
    <citation type="submission" date="2014-11" db="EMBL/GenBank/DDBJ databases">
        <authorList>
            <person name="Zhu J."/>
            <person name="Qi W."/>
            <person name="Song R."/>
        </authorList>
    </citation>
    <scope>NUCLEOTIDE SEQUENCE [LARGE SCALE GENOMIC DNA]</scope>
</reference>
<keyword evidence="11" id="KW-1185">Reference proteome</keyword>
<keyword evidence="6" id="KW-0325">Glycoprotein</keyword>
<protein>
    <recommendedName>
        <fullName evidence="9">Apple domain-containing protein</fullName>
    </recommendedName>
</protein>
<evidence type="ECO:0000256" key="5">
    <source>
        <dbReference type="ARBA" id="ARBA00023157"/>
    </source>
</evidence>
<dbReference type="InterPro" id="IPR035993">
    <property type="entry name" value="Notch-like_dom_sf"/>
</dbReference>
<accession>A0A0G4G6X5</accession>
<keyword evidence="5" id="KW-1015">Disulfide bond</keyword>
<dbReference type="SMART" id="SM00004">
    <property type="entry name" value="NL"/>
    <property type="match status" value="1"/>
</dbReference>
<evidence type="ECO:0000256" key="6">
    <source>
        <dbReference type="ARBA" id="ARBA00023180"/>
    </source>
</evidence>
<dbReference type="PROSITE" id="PS50948">
    <property type="entry name" value="PAN"/>
    <property type="match status" value="1"/>
</dbReference>
<evidence type="ECO:0000256" key="7">
    <source>
        <dbReference type="ARBA" id="ARBA00046288"/>
    </source>
</evidence>
<keyword evidence="3" id="KW-1133">Transmembrane helix</keyword>
<feature type="signal peptide" evidence="8">
    <location>
        <begin position="1"/>
        <end position="28"/>
    </location>
</feature>
<dbReference type="EMBL" id="CDMY01000580">
    <property type="protein sequence ID" value="CEM24124.1"/>
    <property type="molecule type" value="Genomic_DNA"/>
</dbReference>
<feature type="chain" id="PRO_5005189588" description="Apple domain-containing protein" evidence="8">
    <location>
        <begin position="29"/>
        <end position="224"/>
    </location>
</feature>
<dbReference type="VEuPathDB" id="CryptoDB:Vbra_22024"/>
<dbReference type="SUPFAM" id="SSF57414">
    <property type="entry name" value="Hairpin loop containing domain-like"/>
    <property type="match status" value="1"/>
</dbReference>
<dbReference type="SUPFAM" id="SSF90193">
    <property type="entry name" value="Notch domain"/>
    <property type="match status" value="1"/>
</dbReference>
<evidence type="ECO:0000259" key="9">
    <source>
        <dbReference type="PROSITE" id="PS50948"/>
    </source>
</evidence>
<organism evidence="10 11">
    <name type="scientific">Vitrella brassicaformis (strain CCMP3155)</name>
    <dbReference type="NCBI Taxonomy" id="1169540"/>
    <lineage>
        <taxon>Eukaryota</taxon>
        <taxon>Sar</taxon>
        <taxon>Alveolata</taxon>
        <taxon>Colpodellida</taxon>
        <taxon>Vitrellaceae</taxon>
        <taxon>Vitrella</taxon>
    </lineage>
</organism>
<dbReference type="Proteomes" id="UP000041254">
    <property type="component" value="Unassembled WGS sequence"/>
</dbReference>
<dbReference type="InterPro" id="IPR003609">
    <property type="entry name" value="Pan_app"/>
</dbReference>
<dbReference type="InParanoid" id="A0A0G4G6X5"/>
<keyword evidence="1" id="KW-0812">Transmembrane</keyword>
<evidence type="ECO:0000256" key="1">
    <source>
        <dbReference type="ARBA" id="ARBA00022692"/>
    </source>
</evidence>
<dbReference type="GO" id="GO:0012505">
    <property type="term" value="C:endomembrane system"/>
    <property type="evidence" value="ECO:0007669"/>
    <property type="project" value="UniProtKB-SubCell"/>
</dbReference>
<feature type="domain" description="Apple" evidence="9">
    <location>
        <begin position="136"/>
        <end position="206"/>
    </location>
</feature>
<gene>
    <name evidence="10" type="ORF">Vbra_22024</name>
</gene>
<keyword evidence="2" id="KW-0677">Repeat</keyword>
<proteinExistence type="predicted"/>